<dbReference type="InterPro" id="IPR052189">
    <property type="entry name" value="L-asp_N-monooxygenase_NS-form"/>
</dbReference>
<dbReference type="SUPFAM" id="SSF51905">
    <property type="entry name" value="FAD/NAD(P)-binding domain"/>
    <property type="match status" value="1"/>
</dbReference>
<evidence type="ECO:0000259" key="1">
    <source>
        <dbReference type="Pfam" id="PF13454"/>
    </source>
</evidence>
<comment type="caution">
    <text evidence="2">The sequence shown here is derived from an EMBL/GenBank/DDBJ whole genome shotgun (WGS) entry which is preliminary data.</text>
</comment>
<organism evidence="2 3">
    <name type="scientific">Podospora fimiseda</name>
    <dbReference type="NCBI Taxonomy" id="252190"/>
    <lineage>
        <taxon>Eukaryota</taxon>
        <taxon>Fungi</taxon>
        <taxon>Dikarya</taxon>
        <taxon>Ascomycota</taxon>
        <taxon>Pezizomycotina</taxon>
        <taxon>Sordariomycetes</taxon>
        <taxon>Sordariomycetidae</taxon>
        <taxon>Sordariales</taxon>
        <taxon>Podosporaceae</taxon>
        <taxon>Podospora</taxon>
    </lineage>
</organism>
<dbReference type="Proteomes" id="UP001301958">
    <property type="component" value="Unassembled WGS sequence"/>
</dbReference>
<dbReference type="InterPro" id="IPR036188">
    <property type="entry name" value="FAD/NAD-bd_sf"/>
</dbReference>
<dbReference type="InterPro" id="IPR038732">
    <property type="entry name" value="HpyO/CreE_NAD-binding"/>
</dbReference>
<dbReference type="EMBL" id="MU865625">
    <property type="protein sequence ID" value="KAK4220859.1"/>
    <property type="molecule type" value="Genomic_DNA"/>
</dbReference>
<reference evidence="2" key="2">
    <citation type="submission" date="2023-05" db="EMBL/GenBank/DDBJ databases">
        <authorList>
            <consortium name="Lawrence Berkeley National Laboratory"/>
            <person name="Steindorff A."/>
            <person name="Hensen N."/>
            <person name="Bonometti L."/>
            <person name="Westerberg I."/>
            <person name="Brannstrom I.O."/>
            <person name="Guillou S."/>
            <person name="Cros-Aarteil S."/>
            <person name="Calhoun S."/>
            <person name="Haridas S."/>
            <person name="Kuo A."/>
            <person name="Mondo S."/>
            <person name="Pangilinan J."/>
            <person name="Riley R."/>
            <person name="Labutti K."/>
            <person name="Andreopoulos B."/>
            <person name="Lipzen A."/>
            <person name="Chen C."/>
            <person name="Yanf M."/>
            <person name="Daum C."/>
            <person name="Ng V."/>
            <person name="Clum A."/>
            <person name="Ohm R."/>
            <person name="Martin F."/>
            <person name="Silar P."/>
            <person name="Natvig D."/>
            <person name="Lalanne C."/>
            <person name="Gautier V."/>
            <person name="Ament-Velasquez S.L."/>
            <person name="Kruys A."/>
            <person name="Hutchinson M.I."/>
            <person name="Powell A.J."/>
            <person name="Barry K."/>
            <person name="Miller A.N."/>
            <person name="Grigoriev I.V."/>
            <person name="Debuchy R."/>
            <person name="Gladieux P."/>
            <person name="Thoren M.H."/>
            <person name="Johannesson H."/>
        </authorList>
    </citation>
    <scope>NUCLEOTIDE SEQUENCE</scope>
    <source>
        <strain evidence="2">CBS 990.96</strain>
    </source>
</reference>
<reference evidence="2" key="1">
    <citation type="journal article" date="2023" name="Mol. Phylogenet. Evol.">
        <title>Genome-scale phylogeny and comparative genomics of the fungal order Sordariales.</title>
        <authorList>
            <person name="Hensen N."/>
            <person name="Bonometti L."/>
            <person name="Westerberg I."/>
            <person name="Brannstrom I.O."/>
            <person name="Guillou S."/>
            <person name="Cros-Aarteil S."/>
            <person name="Calhoun S."/>
            <person name="Haridas S."/>
            <person name="Kuo A."/>
            <person name="Mondo S."/>
            <person name="Pangilinan J."/>
            <person name="Riley R."/>
            <person name="LaButti K."/>
            <person name="Andreopoulos B."/>
            <person name="Lipzen A."/>
            <person name="Chen C."/>
            <person name="Yan M."/>
            <person name="Daum C."/>
            <person name="Ng V."/>
            <person name="Clum A."/>
            <person name="Steindorff A."/>
            <person name="Ohm R.A."/>
            <person name="Martin F."/>
            <person name="Silar P."/>
            <person name="Natvig D.O."/>
            <person name="Lalanne C."/>
            <person name="Gautier V."/>
            <person name="Ament-Velasquez S.L."/>
            <person name="Kruys A."/>
            <person name="Hutchinson M.I."/>
            <person name="Powell A.J."/>
            <person name="Barry K."/>
            <person name="Miller A.N."/>
            <person name="Grigoriev I.V."/>
            <person name="Debuchy R."/>
            <person name="Gladieux P."/>
            <person name="Hiltunen Thoren M."/>
            <person name="Johannesson H."/>
        </authorList>
    </citation>
    <scope>NUCLEOTIDE SEQUENCE</scope>
    <source>
        <strain evidence="2">CBS 990.96</strain>
    </source>
</reference>
<proteinExistence type="predicted"/>
<keyword evidence="3" id="KW-1185">Reference proteome</keyword>
<dbReference type="Pfam" id="PF13454">
    <property type="entry name" value="NAD_binding_9"/>
    <property type="match status" value="1"/>
</dbReference>
<protein>
    <submittedName>
        <fullName evidence="2">FAD-NAD(P)-binding-domain-containing protein</fullName>
    </submittedName>
</protein>
<feature type="domain" description="FAD-dependent urate hydroxylase HpyO/Asp monooxygenase CreE-like FAD/NAD(P)-binding" evidence="1">
    <location>
        <begin position="9"/>
        <end position="179"/>
    </location>
</feature>
<evidence type="ECO:0000313" key="3">
    <source>
        <dbReference type="Proteomes" id="UP001301958"/>
    </source>
</evidence>
<dbReference type="AlphaFoldDB" id="A0AAN6YKP2"/>
<dbReference type="PANTHER" id="PTHR40254">
    <property type="entry name" value="BLR0577 PROTEIN"/>
    <property type="match status" value="1"/>
</dbReference>
<evidence type="ECO:0000313" key="2">
    <source>
        <dbReference type="EMBL" id="KAK4220859.1"/>
    </source>
</evidence>
<name>A0AAN6YKP2_9PEZI</name>
<sequence length="641" mass="71175">MGPEIAQIAIVGAGPRGISCLERLCASAVEILGINKKLMIHIIDPFPPGPGKVWRTNQPLLLLMNTVASQITVFTDESVECKGPILPGPSLHDWAAGESWLQLGPNDYPTRFGHGCYLDWAYHEICKRAESSSANVKITYHNTEATRLHPEGESGKQTLYLASGSTLTGLSAVILAQGHVPQHLGEAATDWTAHVTQYPRLRYFPPNNPADTLNLDDIQPNEAVFLQGLGLTFFDYMILLSSRRGGRFEQTENGLIYHSSGREPKIYAGSSRGIPHHARGDNEKGAFGRYTPVFLTEHVIASIHSRAEQGRPLSFKEEVFPLISKEVKTVYYKALFNRNQRVVANQDDIQNFIKNLDNADFNEDKELAKLGIQDKEALWSWDHIRKPQGDRRFKSRNDWNQWLLAYLQKDAQEAREGNVTGPLKAALDVLRDIRNEVRLIIDHHGVNGASYRDDIAGDFSSLNAFLSIGPPRRRIEEMVALMKAGVLTVIGPRTRLSTAPDTWIVESLDIPEDKVRVRTVIDAYVPAPKLSKTADPLLRYMLAEGFCRPHKLDDYETGGIDITRSPYNIIDRDGKKNKRCFVVGVPTEGVHFITAAGVRPCVNSVNLMDNDAVARAALVQAAEDLRVGQVRIGGGSRVRAA</sequence>
<dbReference type="PANTHER" id="PTHR40254:SF1">
    <property type="entry name" value="BLR0577 PROTEIN"/>
    <property type="match status" value="1"/>
</dbReference>
<gene>
    <name evidence="2" type="ORF">QBC38DRAFT_378178</name>
</gene>
<accession>A0AAN6YKP2</accession>